<dbReference type="InterPro" id="IPR045592">
    <property type="entry name" value="DUF6461"/>
</dbReference>
<keyword evidence="2" id="KW-1185">Reference proteome</keyword>
<dbReference type="Pfam" id="PF20062">
    <property type="entry name" value="DUF6461"/>
    <property type="match status" value="1"/>
</dbReference>
<sequence length="174" mass="18517">MGSASPMGYAWFFEEYQKESDLIGVTFVRGLSPEEACHRIGATPGDTSREVGIAAYAGDGGTVLIDYHCQPLPETLSQGTEMARVITGVTMDEHFVYSVDGVVVTEFEPFFPGDRNGSDPDRLLAHMRELGMPLDGEADGRTSIALAFALAAEATGVTLTPAHYAAEPVVGSID</sequence>
<reference evidence="1 2" key="1">
    <citation type="submission" date="2020-10" db="EMBL/GenBank/DDBJ databases">
        <title>Sequencing the genomes of 1000 actinobacteria strains.</title>
        <authorList>
            <person name="Klenk H.-P."/>
        </authorList>
    </citation>
    <scope>NUCLEOTIDE SEQUENCE [LARGE SCALE GENOMIC DNA]</scope>
    <source>
        <strain evidence="1 2">DSM 43173</strain>
    </source>
</reference>
<protein>
    <submittedName>
        <fullName evidence="1">Uncharacterized protein</fullName>
    </submittedName>
</protein>
<dbReference type="EMBL" id="JADBEK010000001">
    <property type="protein sequence ID" value="MBE1586568.1"/>
    <property type="molecule type" value="Genomic_DNA"/>
</dbReference>
<organism evidence="1 2">
    <name type="scientific">Nonomuraea angiospora</name>
    <dbReference type="NCBI Taxonomy" id="46172"/>
    <lineage>
        <taxon>Bacteria</taxon>
        <taxon>Bacillati</taxon>
        <taxon>Actinomycetota</taxon>
        <taxon>Actinomycetes</taxon>
        <taxon>Streptosporangiales</taxon>
        <taxon>Streptosporangiaceae</taxon>
        <taxon>Nonomuraea</taxon>
    </lineage>
</organism>
<dbReference type="RefSeq" id="WP_192787111.1">
    <property type="nucleotide sequence ID" value="NZ_JADBEK010000001.1"/>
</dbReference>
<gene>
    <name evidence="1" type="ORF">H4W80_004826</name>
</gene>
<dbReference type="Proteomes" id="UP000633509">
    <property type="component" value="Unassembled WGS sequence"/>
</dbReference>
<accession>A0ABR9M109</accession>
<name>A0ABR9M109_9ACTN</name>
<evidence type="ECO:0000313" key="2">
    <source>
        <dbReference type="Proteomes" id="UP000633509"/>
    </source>
</evidence>
<comment type="caution">
    <text evidence="1">The sequence shown here is derived from an EMBL/GenBank/DDBJ whole genome shotgun (WGS) entry which is preliminary data.</text>
</comment>
<evidence type="ECO:0000313" key="1">
    <source>
        <dbReference type="EMBL" id="MBE1586568.1"/>
    </source>
</evidence>
<proteinExistence type="predicted"/>